<feature type="region of interest" description="Disordered" evidence="1">
    <location>
        <begin position="722"/>
        <end position="808"/>
    </location>
</feature>
<feature type="compositionally biased region" description="Polar residues" evidence="1">
    <location>
        <begin position="547"/>
        <end position="556"/>
    </location>
</feature>
<feature type="region of interest" description="Disordered" evidence="1">
    <location>
        <begin position="1"/>
        <end position="32"/>
    </location>
</feature>
<keyword evidence="3" id="KW-1185">Reference proteome</keyword>
<feature type="compositionally biased region" description="Basic and acidic residues" evidence="1">
    <location>
        <begin position="143"/>
        <end position="152"/>
    </location>
</feature>
<feature type="region of interest" description="Disordered" evidence="1">
    <location>
        <begin position="652"/>
        <end position="710"/>
    </location>
</feature>
<feature type="region of interest" description="Disordered" evidence="1">
    <location>
        <begin position="530"/>
        <end position="579"/>
    </location>
</feature>
<reference evidence="2 3" key="1">
    <citation type="submission" date="2017-06" db="EMBL/GenBank/DDBJ databases">
        <title>Draft genome sequence of a variant of Elsinoe murrayae.</title>
        <authorList>
            <person name="Cheng Q."/>
        </authorList>
    </citation>
    <scope>NUCLEOTIDE SEQUENCE [LARGE SCALE GENOMIC DNA]</scope>
    <source>
        <strain evidence="2 3">CQ-2017a</strain>
    </source>
</reference>
<feature type="compositionally biased region" description="Basic and acidic residues" evidence="1">
    <location>
        <begin position="652"/>
        <end position="663"/>
    </location>
</feature>
<gene>
    <name evidence="2" type="ORF">CAC42_7169</name>
</gene>
<dbReference type="Proteomes" id="UP000243797">
    <property type="component" value="Unassembled WGS sequence"/>
</dbReference>
<name>A0A2K1QPW1_9PEZI</name>
<accession>A0A2K1QPW1</accession>
<dbReference type="AlphaFoldDB" id="A0A2K1QPW1"/>
<proteinExistence type="predicted"/>
<evidence type="ECO:0000313" key="2">
    <source>
        <dbReference type="EMBL" id="PNS17115.1"/>
    </source>
</evidence>
<dbReference type="EMBL" id="NKHZ01000052">
    <property type="protein sequence ID" value="PNS17115.1"/>
    <property type="molecule type" value="Genomic_DNA"/>
</dbReference>
<evidence type="ECO:0000313" key="3">
    <source>
        <dbReference type="Proteomes" id="UP000243797"/>
    </source>
</evidence>
<feature type="compositionally biased region" description="Polar residues" evidence="1">
    <location>
        <begin position="322"/>
        <end position="331"/>
    </location>
</feature>
<comment type="caution">
    <text evidence="2">The sequence shown here is derived from an EMBL/GenBank/DDBJ whole genome shotgun (WGS) entry which is preliminary data.</text>
</comment>
<feature type="compositionally biased region" description="Polar residues" evidence="1">
    <location>
        <begin position="407"/>
        <end position="425"/>
    </location>
</feature>
<dbReference type="InParanoid" id="A0A2K1QPW1"/>
<organism evidence="2 3">
    <name type="scientific">Sphaceloma murrayae</name>
    <dbReference type="NCBI Taxonomy" id="2082308"/>
    <lineage>
        <taxon>Eukaryota</taxon>
        <taxon>Fungi</taxon>
        <taxon>Dikarya</taxon>
        <taxon>Ascomycota</taxon>
        <taxon>Pezizomycotina</taxon>
        <taxon>Dothideomycetes</taxon>
        <taxon>Dothideomycetidae</taxon>
        <taxon>Myriangiales</taxon>
        <taxon>Elsinoaceae</taxon>
        <taxon>Sphaceloma</taxon>
    </lineage>
</organism>
<protein>
    <submittedName>
        <fullName evidence="2">Uncharacterized protein</fullName>
    </submittedName>
</protein>
<feature type="region of interest" description="Disordered" evidence="1">
    <location>
        <begin position="123"/>
        <end position="195"/>
    </location>
</feature>
<dbReference type="OrthoDB" id="3925447at2759"/>
<sequence>MPGALADRRQSASLLSKETADSLAHSSTSSPMPVLKTADEILVRVLAVDEQKDNSSNAASTFRARSFAAVVVAVHPTSSTPPHVEQVETGEQLADDYFGQNAGLHRKSKSYGLIARNTAPVFKRSSSGRHAPSWGSPGWSHVKSLDKSEGKDPGTSIEGSDGSERRRRSSGLVSRNSTPVFKRSSSGRYAPSWASPAWANQEPEMGERSMVHDDQLERTPPRASVAYAMVEKVGMPFFKRVSSGRHAPNWDSPLWAAGNKMEESHTDCSEVAHGDVDELSSARPLLVKRTSTPVFRRVSSGRFAPQWSQPTWTERDEAASPDANTNKNTGKASVDEEDGGSYRLIDRNGSPVLKRVSSGRHAPNWGSPSFREREVSPSPTPLVNGDAPLTIPKRVPSEETRGRQGLVQRNGSPVFKRTSSGRQAPQWSMPVFQSQPTEAIATDTALVDQGRQDTFTYRLVDRPDGPPVFKRVSSGRHAPQWSSPDYAQHHAQLAAAEEEFTYRLVDRDDGTPMFRRVKRVTFDMEALEAAAKAEDRGGPDSADGTVTEDNQSTSTAEAARAPFPRSRRLRRTPSGRQAYQWDAPAFRTRADSVTEVKEKKEEDYTYRLVDRGDGTTVFKRVPRTPEPAERSEETFTYRLVDRGDGTSVFKRVPVDAEPSKEAPRPNTSPAEDAAPEQQSTYRLVEQPDGRSTFARVPTTTPPSQPDQTFTYRLVDRGDGTSVFKRVPLPITDPLPRPSPAVPKRTPSGRHAPQWSSPTFTPIQARPRATEATDADPTSTAVPLPDRSAPHRLTARPSPSVLKRTSSGRYAPRWSTPAFTAAATDEDVGAVVTEAEAHMAGHGFSIGDRVVGEVAVDAEVAVGMVVVVDASGVVRVPGRVKM</sequence>
<feature type="region of interest" description="Disordered" evidence="1">
    <location>
        <begin position="306"/>
        <end position="425"/>
    </location>
</feature>
<evidence type="ECO:0000256" key="1">
    <source>
        <dbReference type="SAM" id="MobiDB-lite"/>
    </source>
</evidence>
<feature type="compositionally biased region" description="Basic and acidic residues" evidence="1">
    <location>
        <begin position="1"/>
        <end position="10"/>
    </location>
</feature>
<feature type="compositionally biased region" description="Pro residues" evidence="1">
    <location>
        <begin position="730"/>
        <end position="740"/>
    </location>
</feature>